<name>A0A165BVY7_9APHY</name>
<dbReference type="GeneID" id="63830297"/>
<accession>A0A165BVY7</accession>
<protein>
    <submittedName>
        <fullName evidence="2">Uncharacterized protein</fullName>
    </submittedName>
</protein>
<keyword evidence="1" id="KW-1133">Transmembrane helix</keyword>
<keyword evidence="3" id="KW-1185">Reference proteome</keyword>
<dbReference type="InParanoid" id="A0A165BVY7"/>
<reference evidence="2 3" key="1">
    <citation type="journal article" date="2016" name="Mol. Biol. Evol.">
        <title>Comparative Genomics of Early-Diverging Mushroom-Forming Fungi Provides Insights into the Origins of Lignocellulose Decay Capabilities.</title>
        <authorList>
            <person name="Nagy L.G."/>
            <person name="Riley R."/>
            <person name="Tritt A."/>
            <person name="Adam C."/>
            <person name="Daum C."/>
            <person name="Floudas D."/>
            <person name="Sun H."/>
            <person name="Yadav J.S."/>
            <person name="Pangilinan J."/>
            <person name="Larsson K.H."/>
            <person name="Matsuura K."/>
            <person name="Barry K."/>
            <person name="Labutti K."/>
            <person name="Kuo R."/>
            <person name="Ohm R.A."/>
            <person name="Bhattacharya S.S."/>
            <person name="Shirouzu T."/>
            <person name="Yoshinaga Y."/>
            <person name="Martin F.M."/>
            <person name="Grigoriev I.V."/>
            <person name="Hibbett D.S."/>
        </authorList>
    </citation>
    <scope>NUCLEOTIDE SEQUENCE [LARGE SCALE GENOMIC DNA]</scope>
    <source>
        <strain evidence="2 3">93-53</strain>
    </source>
</reference>
<dbReference type="STRING" id="1314785.A0A165BVY7"/>
<dbReference type="RefSeq" id="XP_040759490.1">
    <property type="nucleotide sequence ID" value="XM_040913269.1"/>
</dbReference>
<feature type="transmembrane region" description="Helical" evidence="1">
    <location>
        <begin position="6"/>
        <end position="22"/>
    </location>
</feature>
<feature type="transmembrane region" description="Helical" evidence="1">
    <location>
        <begin position="29"/>
        <end position="47"/>
    </location>
</feature>
<evidence type="ECO:0000256" key="1">
    <source>
        <dbReference type="SAM" id="Phobius"/>
    </source>
</evidence>
<feature type="transmembrane region" description="Helical" evidence="1">
    <location>
        <begin position="59"/>
        <end position="78"/>
    </location>
</feature>
<dbReference type="Proteomes" id="UP000076871">
    <property type="component" value="Unassembled WGS sequence"/>
</dbReference>
<proteinExistence type="predicted"/>
<gene>
    <name evidence="2" type="ORF">LAESUDRAFT_763488</name>
</gene>
<organism evidence="2 3">
    <name type="scientific">Laetiporus sulphureus 93-53</name>
    <dbReference type="NCBI Taxonomy" id="1314785"/>
    <lineage>
        <taxon>Eukaryota</taxon>
        <taxon>Fungi</taxon>
        <taxon>Dikarya</taxon>
        <taxon>Basidiomycota</taxon>
        <taxon>Agaricomycotina</taxon>
        <taxon>Agaricomycetes</taxon>
        <taxon>Polyporales</taxon>
        <taxon>Laetiporus</taxon>
    </lineage>
</organism>
<keyword evidence="1" id="KW-0812">Transmembrane</keyword>
<keyword evidence="1" id="KW-0472">Membrane</keyword>
<dbReference type="OrthoDB" id="6692864at2759"/>
<dbReference type="AlphaFoldDB" id="A0A165BVY7"/>
<evidence type="ECO:0000313" key="3">
    <source>
        <dbReference type="Proteomes" id="UP000076871"/>
    </source>
</evidence>
<evidence type="ECO:0000313" key="2">
    <source>
        <dbReference type="EMBL" id="KZT01750.1"/>
    </source>
</evidence>
<dbReference type="EMBL" id="KV427660">
    <property type="protein sequence ID" value="KZT01750.1"/>
    <property type="molecule type" value="Genomic_DNA"/>
</dbReference>
<sequence>MSTLEGGLAFAFGLGFVAYLMFKRYEPNDLLSLIVLLGLLPAMPAVLRPALQSTTHSVLFSYAVHLSTLLAFLVAYRLSPWHPLAKYPGPLASSQSSGWYT</sequence>